<feature type="compositionally biased region" description="Basic and acidic residues" evidence="1">
    <location>
        <begin position="1"/>
        <end position="13"/>
    </location>
</feature>
<keyword evidence="3" id="KW-1185">Reference proteome</keyword>
<reference evidence="2" key="1">
    <citation type="journal article" date="2020" name="Stud. Mycol.">
        <title>101 Dothideomycetes genomes: a test case for predicting lifestyles and emergence of pathogens.</title>
        <authorList>
            <person name="Haridas S."/>
            <person name="Albert R."/>
            <person name="Binder M."/>
            <person name="Bloem J."/>
            <person name="Labutti K."/>
            <person name="Salamov A."/>
            <person name="Andreopoulos B."/>
            <person name="Baker S."/>
            <person name="Barry K."/>
            <person name="Bills G."/>
            <person name="Bluhm B."/>
            <person name="Cannon C."/>
            <person name="Castanera R."/>
            <person name="Culley D."/>
            <person name="Daum C."/>
            <person name="Ezra D."/>
            <person name="Gonzalez J."/>
            <person name="Henrissat B."/>
            <person name="Kuo A."/>
            <person name="Liang C."/>
            <person name="Lipzen A."/>
            <person name="Lutzoni F."/>
            <person name="Magnuson J."/>
            <person name="Mondo S."/>
            <person name="Nolan M."/>
            <person name="Ohm R."/>
            <person name="Pangilinan J."/>
            <person name="Park H.-J."/>
            <person name="Ramirez L."/>
            <person name="Alfaro M."/>
            <person name="Sun H."/>
            <person name="Tritt A."/>
            <person name="Yoshinaga Y."/>
            <person name="Zwiers L.-H."/>
            <person name="Turgeon B."/>
            <person name="Goodwin S."/>
            <person name="Spatafora J."/>
            <person name="Crous P."/>
            <person name="Grigoriev I."/>
        </authorList>
    </citation>
    <scope>NUCLEOTIDE SEQUENCE</scope>
    <source>
        <strain evidence="2">CBS 480.64</strain>
    </source>
</reference>
<sequence length="139" mass="15306">MTRTHKSTDRDHSGTCPDSKGVPRHFGKSRYVGNNPGDTKKHGGGKGNWGRQGMSELEDCEYNMNKTRRRSNSSSHASMMAALSTKFEAVDPEAIVEYEESIHGPLAEDLDSPADTHHLEKVETSDSAITTESVDTKKK</sequence>
<evidence type="ECO:0000256" key="1">
    <source>
        <dbReference type="SAM" id="MobiDB-lite"/>
    </source>
</evidence>
<organism evidence="2 3">
    <name type="scientific">Piedraia hortae CBS 480.64</name>
    <dbReference type="NCBI Taxonomy" id="1314780"/>
    <lineage>
        <taxon>Eukaryota</taxon>
        <taxon>Fungi</taxon>
        <taxon>Dikarya</taxon>
        <taxon>Ascomycota</taxon>
        <taxon>Pezizomycotina</taxon>
        <taxon>Dothideomycetes</taxon>
        <taxon>Dothideomycetidae</taxon>
        <taxon>Capnodiales</taxon>
        <taxon>Piedraiaceae</taxon>
        <taxon>Piedraia</taxon>
    </lineage>
</organism>
<dbReference type="OrthoDB" id="2122308at2759"/>
<protein>
    <recommendedName>
        <fullName evidence="4">Hyaluronan/mRNA-binding protein domain-containing protein</fullName>
    </recommendedName>
</protein>
<dbReference type="AlphaFoldDB" id="A0A6A7C988"/>
<proteinExistence type="predicted"/>
<dbReference type="EMBL" id="MU005958">
    <property type="protein sequence ID" value="KAF2864010.1"/>
    <property type="molecule type" value="Genomic_DNA"/>
</dbReference>
<accession>A0A6A7C988</accession>
<gene>
    <name evidence="2" type="ORF">K470DRAFT_49651</name>
</gene>
<dbReference type="Proteomes" id="UP000799421">
    <property type="component" value="Unassembled WGS sequence"/>
</dbReference>
<feature type="region of interest" description="Disordered" evidence="1">
    <location>
        <begin position="101"/>
        <end position="139"/>
    </location>
</feature>
<feature type="region of interest" description="Disordered" evidence="1">
    <location>
        <begin position="1"/>
        <end position="53"/>
    </location>
</feature>
<evidence type="ECO:0000313" key="2">
    <source>
        <dbReference type="EMBL" id="KAF2864010.1"/>
    </source>
</evidence>
<name>A0A6A7C988_9PEZI</name>
<feature type="compositionally biased region" description="Basic and acidic residues" evidence="1">
    <location>
        <begin position="114"/>
        <end position="124"/>
    </location>
</feature>
<evidence type="ECO:0008006" key="4">
    <source>
        <dbReference type="Google" id="ProtNLM"/>
    </source>
</evidence>
<evidence type="ECO:0000313" key="3">
    <source>
        <dbReference type="Proteomes" id="UP000799421"/>
    </source>
</evidence>